<dbReference type="InterPro" id="IPR011767">
    <property type="entry name" value="GLR_AS"/>
</dbReference>
<organism evidence="6">
    <name type="scientific">Phaffia rhodozyma</name>
    <name type="common">Yeast</name>
    <name type="synonym">Xanthophyllomyces dendrorhous</name>
    <dbReference type="NCBI Taxonomy" id="264483"/>
    <lineage>
        <taxon>Eukaryota</taxon>
        <taxon>Fungi</taxon>
        <taxon>Dikarya</taxon>
        <taxon>Basidiomycota</taxon>
        <taxon>Agaricomycotina</taxon>
        <taxon>Tremellomycetes</taxon>
        <taxon>Cystofilobasidiales</taxon>
        <taxon>Mrakiaceae</taxon>
        <taxon>Phaffia</taxon>
    </lineage>
</organism>
<dbReference type="PRINTS" id="PR00160">
    <property type="entry name" value="GLUTAREDOXIN"/>
</dbReference>
<protein>
    <submittedName>
        <fullName evidence="6">Glutaredoxin and related proteins</fullName>
    </submittedName>
</protein>
<reference evidence="6" key="1">
    <citation type="submission" date="2014-08" db="EMBL/GenBank/DDBJ databases">
        <authorList>
            <person name="Sharma Rahul"/>
            <person name="Thines Marco"/>
        </authorList>
    </citation>
    <scope>NUCLEOTIDE SEQUENCE</scope>
</reference>
<dbReference type="AlphaFoldDB" id="A0A0F7SHF7"/>
<dbReference type="CDD" id="cd03419">
    <property type="entry name" value="GRX_GRXh_1_2_like"/>
    <property type="match status" value="1"/>
</dbReference>
<dbReference type="Gene3D" id="3.40.30.10">
    <property type="entry name" value="Glutaredoxin"/>
    <property type="match status" value="1"/>
</dbReference>
<evidence type="ECO:0000256" key="1">
    <source>
        <dbReference type="ARBA" id="ARBA00022448"/>
    </source>
</evidence>
<dbReference type="GO" id="GO:0034599">
    <property type="term" value="P:cellular response to oxidative stress"/>
    <property type="evidence" value="ECO:0007669"/>
    <property type="project" value="TreeGrafter"/>
</dbReference>
<sequence>MSTRALAKTLFLSGSRRIPARPISSARQFSLWGSYPSSKLSPKALVDKALKEDFIAVFSKTWCPYCKQAHRVLENVDLPVGQSVKVYELDELDDGEEILDYLRSITNQTSVPNIFVQGDHLGGFTDLAAALKSGRFQQMISVVRKV</sequence>
<accession>A0A0F7SHF7</accession>
<dbReference type="SUPFAM" id="SSF52833">
    <property type="entry name" value="Thioredoxin-like"/>
    <property type="match status" value="1"/>
</dbReference>
<dbReference type="PANTHER" id="PTHR45694:SF18">
    <property type="entry name" value="GLUTAREDOXIN-1-RELATED"/>
    <property type="match status" value="1"/>
</dbReference>
<evidence type="ECO:0000259" key="5">
    <source>
        <dbReference type="Pfam" id="PF00462"/>
    </source>
</evidence>
<evidence type="ECO:0000256" key="2">
    <source>
        <dbReference type="ARBA" id="ARBA00022982"/>
    </source>
</evidence>
<keyword evidence="2" id="KW-0249">Electron transport</keyword>
<dbReference type="PROSITE" id="PS51354">
    <property type="entry name" value="GLUTAREDOXIN_2"/>
    <property type="match status" value="1"/>
</dbReference>
<dbReference type="Pfam" id="PF00462">
    <property type="entry name" value="Glutaredoxin"/>
    <property type="match status" value="1"/>
</dbReference>
<evidence type="ECO:0000313" key="6">
    <source>
        <dbReference type="EMBL" id="CDZ96457.1"/>
    </source>
</evidence>
<keyword evidence="3" id="KW-1015">Disulfide bond</keyword>
<dbReference type="GO" id="GO:0015038">
    <property type="term" value="F:glutathione disulfide oxidoreductase activity"/>
    <property type="evidence" value="ECO:0007669"/>
    <property type="project" value="TreeGrafter"/>
</dbReference>
<evidence type="ECO:0000256" key="4">
    <source>
        <dbReference type="ARBA" id="ARBA00023284"/>
    </source>
</evidence>
<dbReference type="EMBL" id="LN483144">
    <property type="protein sequence ID" value="CDZ96457.1"/>
    <property type="molecule type" value="Genomic_DNA"/>
</dbReference>
<evidence type="ECO:0000256" key="3">
    <source>
        <dbReference type="ARBA" id="ARBA00023157"/>
    </source>
</evidence>
<dbReference type="InterPro" id="IPR014025">
    <property type="entry name" value="Glutaredoxin_subgr"/>
</dbReference>
<keyword evidence="4" id="KW-0676">Redox-active center</keyword>
<name>A0A0F7SHF7_PHARH</name>
<dbReference type="InterPro" id="IPR011899">
    <property type="entry name" value="Glutaredoxin_euk/vir"/>
</dbReference>
<dbReference type="PROSITE" id="PS00195">
    <property type="entry name" value="GLUTAREDOXIN_1"/>
    <property type="match status" value="1"/>
</dbReference>
<dbReference type="InterPro" id="IPR002109">
    <property type="entry name" value="Glutaredoxin"/>
</dbReference>
<dbReference type="InterPro" id="IPR036249">
    <property type="entry name" value="Thioredoxin-like_sf"/>
</dbReference>
<dbReference type="NCBIfam" id="TIGR02180">
    <property type="entry name" value="GRX_euk"/>
    <property type="match status" value="1"/>
</dbReference>
<dbReference type="PANTHER" id="PTHR45694">
    <property type="entry name" value="GLUTAREDOXIN 2"/>
    <property type="match status" value="1"/>
</dbReference>
<feature type="domain" description="Glutaredoxin" evidence="5">
    <location>
        <begin position="55"/>
        <end position="120"/>
    </location>
</feature>
<dbReference type="GO" id="GO:0005737">
    <property type="term" value="C:cytoplasm"/>
    <property type="evidence" value="ECO:0007669"/>
    <property type="project" value="TreeGrafter"/>
</dbReference>
<keyword evidence="1" id="KW-0813">Transport</keyword>
<proteinExistence type="predicted"/>